<gene>
    <name evidence="1" type="ORF">F4820DRAFT_50338</name>
</gene>
<accession>A0ACB9YRW5</accession>
<keyword evidence="2" id="KW-1185">Reference proteome</keyword>
<dbReference type="EMBL" id="MU393542">
    <property type="protein sequence ID" value="KAI4861780.1"/>
    <property type="molecule type" value="Genomic_DNA"/>
</dbReference>
<proteinExistence type="predicted"/>
<sequence>MYRRGWRWEMEECDRQQGISVVMCPMCALCVEGILSNGNGRTEDGESIRPFCWNWTKLHVCRVFWYGVVCVVCHLAVDLFSFLVLSEIGEGRVKKSCCRCCCCCCCCYYCMNWWCRSASFRYTYLVRILVHVLETGKDRHRHRYRHRRNPHFLKGRISNFPSLSRLPFA</sequence>
<comment type="caution">
    <text evidence="1">The sequence shown here is derived from an EMBL/GenBank/DDBJ whole genome shotgun (WGS) entry which is preliminary data.</text>
</comment>
<evidence type="ECO:0000313" key="1">
    <source>
        <dbReference type="EMBL" id="KAI4861780.1"/>
    </source>
</evidence>
<protein>
    <submittedName>
        <fullName evidence="1">Uncharacterized protein</fullName>
    </submittedName>
</protein>
<organism evidence="1 2">
    <name type="scientific">Hypoxylon rubiginosum</name>
    <dbReference type="NCBI Taxonomy" id="110542"/>
    <lineage>
        <taxon>Eukaryota</taxon>
        <taxon>Fungi</taxon>
        <taxon>Dikarya</taxon>
        <taxon>Ascomycota</taxon>
        <taxon>Pezizomycotina</taxon>
        <taxon>Sordariomycetes</taxon>
        <taxon>Xylariomycetidae</taxon>
        <taxon>Xylariales</taxon>
        <taxon>Hypoxylaceae</taxon>
        <taxon>Hypoxylon</taxon>
    </lineage>
</organism>
<evidence type="ECO:0000313" key="2">
    <source>
        <dbReference type="Proteomes" id="UP001497700"/>
    </source>
</evidence>
<reference evidence="1 2" key="1">
    <citation type="journal article" date="2022" name="New Phytol.">
        <title>Ecological generalism drives hyperdiversity of secondary metabolite gene clusters in xylarialean endophytes.</title>
        <authorList>
            <person name="Franco M.E.E."/>
            <person name="Wisecaver J.H."/>
            <person name="Arnold A.E."/>
            <person name="Ju Y.M."/>
            <person name="Slot J.C."/>
            <person name="Ahrendt S."/>
            <person name="Moore L.P."/>
            <person name="Eastman K.E."/>
            <person name="Scott K."/>
            <person name="Konkel Z."/>
            <person name="Mondo S.J."/>
            <person name="Kuo A."/>
            <person name="Hayes R.D."/>
            <person name="Haridas S."/>
            <person name="Andreopoulos B."/>
            <person name="Riley R."/>
            <person name="LaButti K."/>
            <person name="Pangilinan J."/>
            <person name="Lipzen A."/>
            <person name="Amirebrahimi M."/>
            <person name="Yan J."/>
            <person name="Adam C."/>
            <person name="Keymanesh K."/>
            <person name="Ng V."/>
            <person name="Louie K."/>
            <person name="Northen T."/>
            <person name="Drula E."/>
            <person name="Henrissat B."/>
            <person name="Hsieh H.M."/>
            <person name="Youens-Clark K."/>
            <person name="Lutzoni F."/>
            <person name="Miadlikowska J."/>
            <person name="Eastwood D.C."/>
            <person name="Hamelin R.C."/>
            <person name="Grigoriev I.V."/>
            <person name="U'Ren J.M."/>
        </authorList>
    </citation>
    <scope>NUCLEOTIDE SEQUENCE [LARGE SCALE GENOMIC DNA]</scope>
    <source>
        <strain evidence="1 2">CBS 119005</strain>
    </source>
</reference>
<dbReference type="Proteomes" id="UP001497700">
    <property type="component" value="Unassembled WGS sequence"/>
</dbReference>
<name>A0ACB9YRW5_9PEZI</name>